<organism evidence="12 13">
    <name type="scientific">Acetobacter cerevisiae</name>
    <dbReference type="NCBI Taxonomy" id="178900"/>
    <lineage>
        <taxon>Bacteria</taxon>
        <taxon>Pseudomonadati</taxon>
        <taxon>Pseudomonadota</taxon>
        <taxon>Alphaproteobacteria</taxon>
        <taxon>Acetobacterales</taxon>
        <taxon>Acetobacteraceae</taxon>
        <taxon>Acetobacter</taxon>
    </lineage>
</organism>
<sequence length="99" mass="10671">MSKLYHFAAMLRLSIRPFGISSALLLGGCTVQGAPSFSLVGAYFPDWMLCGMIGIAAAVSLRVIFVLTGVDAILSLRLFTYLSLGVITALLTWLIWFGP</sequence>
<protein>
    <recommendedName>
        <fullName evidence="3">Uncharacterized protein YtcA</fullName>
    </recommendedName>
</protein>
<evidence type="ECO:0000256" key="1">
    <source>
        <dbReference type="ARBA" id="ARBA00004141"/>
    </source>
</evidence>
<keyword evidence="9" id="KW-0564">Palmitate</keyword>
<keyword evidence="6" id="KW-0732">Signal</keyword>
<keyword evidence="13" id="KW-1185">Reference proteome</keyword>
<evidence type="ECO:0000256" key="5">
    <source>
        <dbReference type="ARBA" id="ARBA00022692"/>
    </source>
</evidence>
<evidence type="ECO:0000256" key="4">
    <source>
        <dbReference type="ARBA" id="ARBA00022475"/>
    </source>
</evidence>
<keyword evidence="8 11" id="KW-0472">Membrane</keyword>
<keyword evidence="10 12" id="KW-0449">Lipoprotein</keyword>
<dbReference type="EMBL" id="JAMYZR010000003">
    <property type="protein sequence ID" value="MCP1245027.1"/>
    <property type="molecule type" value="Genomic_DNA"/>
</dbReference>
<dbReference type="RefSeq" id="WP_253549641.1">
    <property type="nucleotide sequence ID" value="NZ_JAMYZR010000003.1"/>
</dbReference>
<keyword evidence="4" id="KW-1003">Cell membrane</keyword>
<feature type="transmembrane region" description="Helical" evidence="11">
    <location>
        <begin position="43"/>
        <end position="66"/>
    </location>
</feature>
<keyword evidence="5 11" id="KW-0812">Transmembrane</keyword>
<comment type="caution">
    <text evidence="12">The sequence shown here is derived from an EMBL/GenBank/DDBJ whole genome shotgun (WGS) entry which is preliminary data.</text>
</comment>
<accession>A0ABT1ENR8</accession>
<evidence type="ECO:0000313" key="12">
    <source>
        <dbReference type="EMBL" id="MCP1245027.1"/>
    </source>
</evidence>
<dbReference type="Proteomes" id="UP001523543">
    <property type="component" value="Unassembled WGS sequence"/>
</dbReference>
<gene>
    <name evidence="12" type="ORF">NKW54_03615</name>
</gene>
<evidence type="ECO:0000256" key="2">
    <source>
        <dbReference type="ARBA" id="ARBA00008208"/>
    </source>
</evidence>
<comment type="subcellular location">
    <subcellularLocation>
        <location evidence="1">Membrane</location>
        <topology evidence="1">Multi-pass membrane protein</topology>
    </subcellularLocation>
</comment>
<evidence type="ECO:0000256" key="10">
    <source>
        <dbReference type="ARBA" id="ARBA00023288"/>
    </source>
</evidence>
<reference evidence="12 13" key="1">
    <citation type="submission" date="2022-06" db="EMBL/GenBank/DDBJ databases">
        <title>Acetobacer genomes from food samples.</title>
        <authorList>
            <person name="Sombolestani A."/>
        </authorList>
    </citation>
    <scope>NUCLEOTIDE SEQUENCE [LARGE SCALE GENOMIC DNA]</scope>
    <source>
        <strain evidence="12 13">R-83281</strain>
    </source>
</reference>
<evidence type="ECO:0000256" key="9">
    <source>
        <dbReference type="ARBA" id="ARBA00023139"/>
    </source>
</evidence>
<dbReference type="Pfam" id="PF17090">
    <property type="entry name" value="Ytca"/>
    <property type="match status" value="1"/>
</dbReference>
<proteinExistence type="inferred from homology"/>
<dbReference type="PROSITE" id="PS51257">
    <property type="entry name" value="PROKAR_LIPOPROTEIN"/>
    <property type="match status" value="1"/>
</dbReference>
<dbReference type="InterPro" id="IPR031381">
    <property type="entry name" value="YtcA"/>
</dbReference>
<evidence type="ECO:0000256" key="7">
    <source>
        <dbReference type="ARBA" id="ARBA00022989"/>
    </source>
</evidence>
<keyword evidence="7 11" id="KW-1133">Transmembrane helix</keyword>
<name>A0ABT1ENR8_9PROT</name>
<evidence type="ECO:0000256" key="3">
    <source>
        <dbReference type="ARBA" id="ARBA00021237"/>
    </source>
</evidence>
<evidence type="ECO:0000256" key="11">
    <source>
        <dbReference type="SAM" id="Phobius"/>
    </source>
</evidence>
<feature type="transmembrane region" description="Helical" evidence="11">
    <location>
        <begin position="78"/>
        <end position="96"/>
    </location>
</feature>
<evidence type="ECO:0000313" key="13">
    <source>
        <dbReference type="Proteomes" id="UP001523543"/>
    </source>
</evidence>
<evidence type="ECO:0000256" key="6">
    <source>
        <dbReference type="ARBA" id="ARBA00022729"/>
    </source>
</evidence>
<comment type="similarity">
    <text evidence="2">Belongs to the YtcA family.</text>
</comment>
<evidence type="ECO:0000256" key="8">
    <source>
        <dbReference type="ARBA" id="ARBA00023136"/>
    </source>
</evidence>